<dbReference type="RefSeq" id="WP_053936870.1">
    <property type="nucleotide sequence ID" value="NZ_LAQT01000003.1"/>
</dbReference>
<dbReference type="Gene3D" id="3.40.50.10400">
    <property type="entry name" value="Hypothetical protein PA1492"/>
    <property type="match status" value="1"/>
</dbReference>
<evidence type="ECO:0008006" key="3">
    <source>
        <dbReference type="Google" id="ProtNLM"/>
    </source>
</evidence>
<organism evidence="1 2">
    <name type="scientific">Amantichitinum ursilacus</name>
    <dbReference type="NCBI Taxonomy" id="857265"/>
    <lineage>
        <taxon>Bacteria</taxon>
        <taxon>Pseudomonadati</taxon>
        <taxon>Pseudomonadota</taxon>
        <taxon>Betaproteobacteria</taxon>
        <taxon>Neisseriales</taxon>
        <taxon>Chitinibacteraceae</taxon>
        <taxon>Amantichitinum</taxon>
    </lineage>
</organism>
<proteinExistence type="predicted"/>
<dbReference type="EMBL" id="LAQT01000003">
    <property type="protein sequence ID" value="KPC54176.1"/>
    <property type="molecule type" value="Genomic_DNA"/>
</dbReference>
<dbReference type="AlphaFoldDB" id="A0A0N1JTD1"/>
<protein>
    <recommendedName>
        <fullName evidence="3">NUDIX hydrolase</fullName>
    </recommendedName>
</protein>
<reference evidence="1 2" key="1">
    <citation type="submission" date="2015-07" db="EMBL/GenBank/DDBJ databases">
        <title>Draft genome sequence of the Amantichitinum ursilacus IGB-41, a new chitin-degrading bacterium.</title>
        <authorList>
            <person name="Kirstahler P."/>
            <person name="Guenther M."/>
            <person name="Grumaz C."/>
            <person name="Rupp S."/>
            <person name="Zibek S."/>
            <person name="Sohn K."/>
        </authorList>
    </citation>
    <scope>NUCLEOTIDE SEQUENCE [LARGE SCALE GENOMIC DNA]</scope>
    <source>
        <strain evidence="1 2">IGB-41</strain>
    </source>
</reference>
<dbReference type="Proteomes" id="UP000037939">
    <property type="component" value="Unassembled WGS sequence"/>
</dbReference>
<evidence type="ECO:0000313" key="1">
    <source>
        <dbReference type="EMBL" id="KPC54176.1"/>
    </source>
</evidence>
<dbReference type="STRING" id="857265.WG78_05985"/>
<keyword evidence="2" id="KW-1185">Reference proteome</keyword>
<sequence length="124" mass="13456">MSGQLILIAGPYRSGTDGDPVKIALNLKHLERAALDVYERGHMPLIGEWAALPLAAMAGSQTVGDAISEHYMYPVAHRLLQRCDAVYRIDGASKGADQDVRLALEWGKAVYRTLDEVPVATPSL</sequence>
<dbReference type="OrthoDB" id="9796022at2"/>
<evidence type="ECO:0000313" key="2">
    <source>
        <dbReference type="Proteomes" id="UP000037939"/>
    </source>
</evidence>
<comment type="caution">
    <text evidence="1">The sequence shown here is derived from an EMBL/GenBank/DDBJ whole genome shotgun (WGS) entry which is preliminary data.</text>
</comment>
<gene>
    <name evidence="1" type="ORF">WG78_05985</name>
</gene>
<name>A0A0N1JTD1_9NEIS</name>
<accession>A0A0N1JTD1</accession>